<name>A0A6P1Y425_9SPIR</name>
<dbReference type="InterPro" id="IPR000055">
    <property type="entry name" value="Restrct_endonuc_typeI_TRD"/>
</dbReference>
<reference evidence="6 7" key="1">
    <citation type="submission" date="2020-01" db="EMBL/GenBank/DDBJ databases">
        <title>Complete genome sequence of a human oral phylogroup 1 Treponema sp. strain ATCC 700766, originally isolated from periodontitis dental plaque.</title>
        <authorList>
            <person name="Chan Y."/>
            <person name="Huo Y.-B."/>
            <person name="Yu X.-L."/>
            <person name="Zeng H."/>
            <person name="Leung W.-K."/>
            <person name="Watt R.M."/>
        </authorList>
    </citation>
    <scope>NUCLEOTIDE SEQUENCE [LARGE SCALE GENOMIC DNA]</scope>
    <source>
        <strain evidence="6 7">OMZ 804</strain>
    </source>
</reference>
<feature type="coiled-coil region" evidence="4">
    <location>
        <begin position="150"/>
        <end position="180"/>
    </location>
</feature>
<proteinExistence type="inferred from homology"/>
<evidence type="ECO:0000259" key="5">
    <source>
        <dbReference type="Pfam" id="PF01420"/>
    </source>
</evidence>
<evidence type="ECO:0000256" key="2">
    <source>
        <dbReference type="ARBA" id="ARBA00022747"/>
    </source>
</evidence>
<dbReference type="InterPro" id="IPR051212">
    <property type="entry name" value="Type-I_RE_S_subunit"/>
</dbReference>
<evidence type="ECO:0000313" key="7">
    <source>
        <dbReference type="Proteomes" id="UP000464374"/>
    </source>
</evidence>
<protein>
    <recommendedName>
        <fullName evidence="5">Type I restriction modification DNA specificity domain-containing protein</fullName>
    </recommendedName>
</protein>
<evidence type="ECO:0000256" key="4">
    <source>
        <dbReference type="SAM" id="Coils"/>
    </source>
</evidence>
<keyword evidence="3" id="KW-0238">DNA-binding</keyword>
<dbReference type="GO" id="GO:0009307">
    <property type="term" value="P:DNA restriction-modification system"/>
    <property type="evidence" value="ECO:0007669"/>
    <property type="project" value="UniProtKB-KW"/>
</dbReference>
<dbReference type="Proteomes" id="UP000464374">
    <property type="component" value="Chromosome"/>
</dbReference>
<feature type="domain" description="Type I restriction modification DNA specificity" evidence="5">
    <location>
        <begin position="2"/>
        <end position="168"/>
    </location>
</feature>
<dbReference type="KEGG" id="trz:GWP43_11965"/>
<accession>A0A6P1Y425</accession>
<evidence type="ECO:0000256" key="1">
    <source>
        <dbReference type="ARBA" id="ARBA00010923"/>
    </source>
</evidence>
<dbReference type="EMBL" id="CP048020">
    <property type="protein sequence ID" value="QHX44040.1"/>
    <property type="molecule type" value="Genomic_DNA"/>
</dbReference>
<organism evidence="6 7">
    <name type="scientific">Treponema vincentii</name>
    <dbReference type="NCBI Taxonomy" id="69710"/>
    <lineage>
        <taxon>Bacteria</taxon>
        <taxon>Pseudomonadati</taxon>
        <taxon>Spirochaetota</taxon>
        <taxon>Spirochaetia</taxon>
        <taxon>Spirochaetales</taxon>
        <taxon>Treponemataceae</taxon>
        <taxon>Treponema</taxon>
    </lineage>
</organism>
<dbReference type="Pfam" id="PF01420">
    <property type="entry name" value="Methylase_S"/>
    <property type="match status" value="1"/>
</dbReference>
<gene>
    <name evidence="6" type="ORF">GWP43_11965</name>
</gene>
<keyword evidence="4" id="KW-0175">Coiled coil</keyword>
<dbReference type="RefSeq" id="WP_162664338.1">
    <property type="nucleotide sequence ID" value="NZ_CP048020.1"/>
</dbReference>
<dbReference type="Gene3D" id="3.90.220.20">
    <property type="entry name" value="DNA methylase specificity domains"/>
    <property type="match status" value="1"/>
</dbReference>
<dbReference type="PANTHER" id="PTHR43140:SF1">
    <property type="entry name" value="TYPE I RESTRICTION ENZYME ECOKI SPECIFICITY SUBUNIT"/>
    <property type="match status" value="1"/>
</dbReference>
<dbReference type="SUPFAM" id="SSF116734">
    <property type="entry name" value="DNA methylase specificity domain"/>
    <property type="match status" value="1"/>
</dbReference>
<dbReference type="InterPro" id="IPR044946">
    <property type="entry name" value="Restrct_endonuc_typeI_TRD_sf"/>
</dbReference>
<evidence type="ECO:0000313" key="6">
    <source>
        <dbReference type="EMBL" id="QHX44040.1"/>
    </source>
</evidence>
<comment type="similarity">
    <text evidence="1">Belongs to the type-I restriction system S methylase family.</text>
</comment>
<evidence type="ECO:0000256" key="3">
    <source>
        <dbReference type="ARBA" id="ARBA00023125"/>
    </source>
</evidence>
<dbReference type="GO" id="GO:0003677">
    <property type="term" value="F:DNA binding"/>
    <property type="evidence" value="ECO:0007669"/>
    <property type="project" value="UniProtKB-KW"/>
</dbReference>
<keyword evidence="2" id="KW-0680">Restriction system</keyword>
<dbReference type="PANTHER" id="PTHR43140">
    <property type="entry name" value="TYPE-1 RESTRICTION ENZYME ECOKI SPECIFICITY PROTEIN"/>
    <property type="match status" value="1"/>
</dbReference>
<sequence length="193" mass="21805">MGKWKKVRIGEFLTERQGRYKPDDNAIVTYKRLDKIDFSGTIHISEKPSKTDMIIVQPGDLVISGTNVAKGAIAVYQGVEPVTATIHYSSYIFDDSVVDLEYFKYFVKSPAFIETLKKQAKGGIKTEIKSKVFLPLEISLPDLPTQKQIVKRISVNLKRVNELAKEIETQKGYAKQLRRNILQDAIEGKLTAD</sequence>
<dbReference type="AlphaFoldDB" id="A0A6P1Y425"/>